<dbReference type="Gene3D" id="1.20.1090.10">
    <property type="entry name" value="Dehydroquinate synthase-like - alpha domain"/>
    <property type="match status" value="1"/>
</dbReference>
<reference evidence="15" key="1">
    <citation type="journal article" date="2019" name="Int. J. Syst. Evol. Microbiol.">
        <title>The Global Catalogue of Microorganisms (GCM) 10K type strain sequencing project: providing services to taxonomists for standard genome sequencing and annotation.</title>
        <authorList>
            <consortium name="The Broad Institute Genomics Platform"/>
            <consortium name="The Broad Institute Genome Sequencing Center for Infectious Disease"/>
            <person name="Wu L."/>
            <person name="Ma J."/>
        </authorList>
    </citation>
    <scope>NUCLEOTIDE SEQUENCE [LARGE SCALE GENOMIC DNA]</scope>
    <source>
        <strain evidence="15">CGMCC 4.7106</strain>
    </source>
</reference>
<dbReference type="InterPro" id="IPR016037">
    <property type="entry name" value="DHQ_synth_AroB"/>
</dbReference>
<keyword evidence="5 9" id="KW-0862">Zinc</keyword>
<evidence type="ECO:0000256" key="10">
    <source>
        <dbReference type="NCBIfam" id="TIGR01357"/>
    </source>
</evidence>
<keyword evidence="7 9" id="KW-0456">Lyase</keyword>
<name>A0ABW5D992_9BACT</name>
<feature type="binding site" evidence="9">
    <location>
        <position position="262"/>
    </location>
    <ligand>
        <name>Zn(2+)</name>
        <dbReference type="ChEBI" id="CHEBI:29105"/>
    </ligand>
</feature>
<keyword evidence="11" id="KW-0812">Transmembrane</keyword>
<keyword evidence="6 9" id="KW-0520">NAD</keyword>
<dbReference type="RefSeq" id="WP_386820786.1">
    <property type="nucleotide sequence ID" value="NZ_JBHUIT010000031.1"/>
</dbReference>
<dbReference type="HAMAP" id="MF_00110">
    <property type="entry name" value="DHQ_synthase"/>
    <property type="match status" value="1"/>
</dbReference>
<feature type="binding site" evidence="9">
    <location>
        <position position="245"/>
    </location>
    <ligand>
        <name>Zn(2+)</name>
        <dbReference type="ChEBI" id="CHEBI:29105"/>
    </ligand>
</feature>
<comment type="caution">
    <text evidence="14">The sequence shown here is derived from an EMBL/GenBank/DDBJ whole genome shotgun (WGS) entry which is preliminary data.</text>
</comment>
<accession>A0ABW5D992</accession>
<protein>
    <recommendedName>
        <fullName evidence="9 10">3-dehydroquinate synthase</fullName>
        <shortName evidence="9">DHQS</shortName>
        <ecNumber evidence="9 10">4.2.3.4</ecNumber>
    </recommendedName>
</protein>
<keyword evidence="9" id="KW-0028">Amino-acid biosynthesis</keyword>
<comment type="catalytic activity">
    <reaction evidence="9">
        <text>7-phospho-2-dehydro-3-deoxy-D-arabino-heptonate = 3-dehydroquinate + phosphate</text>
        <dbReference type="Rhea" id="RHEA:21968"/>
        <dbReference type="ChEBI" id="CHEBI:32364"/>
        <dbReference type="ChEBI" id="CHEBI:43474"/>
        <dbReference type="ChEBI" id="CHEBI:58394"/>
        <dbReference type="EC" id="4.2.3.4"/>
    </reaction>
</comment>
<keyword evidence="8 9" id="KW-0170">Cobalt</keyword>
<evidence type="ECO:0000259" key="12">
    <source>
        <dbReference type="Pfam" id="PF01761"/>
    </source>
</evidence>
<dbReference type="InterPro" id="IPR050071">
    <property type="entry name" value="Dehydroquinate_synthase"/>
</dbReference>
<keyword evidence="11" id="KW-1133">Transmembrane helix</keyword>
<evidence type="ECO:0000256" key="8">
    <source>
        <dbReference type="ARBA" id="ARBA00023285"/>
    </source>
</evidence>
<evidence type="ECO:0000313" key="14">
    <source>
        <dbReference type="EMBL" id="MFD2257487.1"/>
    </source>
</evidence>
<comment type="pathway">
    <text evidence="9">Metabolic intermediate biosynthesis; chorismate biosynthesis; chorismate from D-erythrose 4-phosphate and phosphoenolpyruvate: step 2/7.</text>
</comment>
<evidence type="ECO:0000256" key="9">
    <source>
        <dbReference type="HAMAP-Rule" id="MF_00110"/>
    </source>
</evidence>
<feature type="binding site" evidence="9">
    <location>
        <begin position="170"/>
        <end position="173"/>
    </location>
    <ligand>
        <name>NAD(+)</name>
        <dbReference type="ChEBI" id="CHEBI:57540"/>
    </ligand>
</feature>
<dbReference type="InterPro" id="IPR030960">
    <property type="entry name" value="DHQS/DOIS_N"/>
</dbReference>
<dbReference type="Pfam" id="PF01761">
    <property type="entry name" value="DHQ_synthase"/>
    <property type="match status" value="1"/>
</dbReference>
<evidence type="ECO:0000256" key="2">
    <source>
        <dbReference type="ARBA" id="ARBA00003485"/>
    </source>
</evidence>
<evidence type="ECO:0000256" key="3">
    <source>
        <dbReference type="ARBA" id="ARBA00022723"/>
    </source>
</evidence>
<feature type="binding site" evidence="9">
    <location>
        <position position="143"/>
    </location>
    <ligand>
        <name>NAD(+)</name>
        <dbReference type="ChEBI" id="CHEBI:57540"/>
    </ligand>
</feature>
<feature type="binding site" evidence="9">
    <location>
        <position position="152"/>
    </location>
    <ligand>
        <name>NAD(+)</name>
        <dbReference type="ChEBI" id="CHEBI:57540"/>
    </ligand>
</feature>
<feature type="binding site" evidence="9">
    <location>
        <begin position="130"/>
        <end position="131"/>
    </location>
    <ligand>
        <name>NAD(+)</name>
        <dbReference type="ChEBI" id="CHEBI:57540"/>
    </ligand>
</feature>
<dbReference type="Pfam" id="PF24621">
    <property type="entry name" value="DHQS_C"/>
    <property type="match status" value="1"/>
</dbReference>
<comment type="subcellular location">
    <subcellularLocation>
        <location evidence="9">Cytoplasm</location>
    </subcellularLocation>
</comment>
<evidence type="ECO:0000256" key="4">
    <source>
        <dbReference type="ARBA" id="ARBA00022741"/>
    </source>
</evidence>
<feature type="binding site" evidence="9">
    <location>
        <begin position="72"/>
        <end position="77"/>
    </location>
    <ligand>
        <name>NAD(+)</name>
        <dbReference type="ChEBI" id="CHEBI:57540"/>
    </ligand>
</feature>
<evidence type="ECO:0000313" key="15">
    <source>
        <dbReference type="Proteomes" id="UP001597375"/>
    </source>
</evidence>
<dbReference type="GO" id="GO:0003856">
    <property type="term" value="F:3-dehydroquinate synthase activity"/>
    <property type="evidence" value="ECO:0007669"/>
    <property type="project" value="UniProtKB-EC"/>
</dbReference>
<evidence type="ECO:0000256" key="5">
    <source>
        <dbReference type="ARBA" id="ARBA00022833"/>
    </source>
</evidence>
<proteinExistence type="inferred from homology"/>
<comment type="similarity">
    <text evidence="9">Belongs to the sugar phosphate cyclases superfamily. Dehydroquinate synthase family.</text>
</comment>
<dbReference type="Proteomes" id="UP001597375">
    <property type="component" value="Unassembled WGS sequence"/>
</dbReference>
<dbReference type="EC" id="4.2.3.4" evidence="9 10"/>
<keyword evidence="9" id="KW-0057">Aromatic amino acid biosynthesis</keyword>
<dbReference type="NCBIfam" id="TIGR01357">
    <property type="entry name" value="aroB"/>
    <property type="match status" value="1"/>
</dbReference>
<evidence type="ECO:0000259" key="13">
    <source>
        <dbReference type="Pfam" id="PF24621"/>
    </source>
</evidence>
<dbReference type="PANTHER" id="PTHR43622">
    <property type="entry name" value="3-DEHYDROQUINATE SYNTHASE"/>
    <property type="match status" value="1"/>
</dbReference>
<dbReference type="EMBL" id="JBHUIT010000031">
    <property type="protein sequence ID" value="MFD2257487.1"/>
    <property type="molecule type" value="Genomic_DNA"/>
</dbReference>
<gene>
    <name evidence="9 14" type="primary">aroB</name>
    <name evidence="14" type="ORF">ACFSSA_12460</name>
</gene>
<dbReference type="PIRSF" id="PIRSF001455">
    <property type="entry name" value="DHQ_synth"/>
    <property type="match status" value="1"/>
</dbReference>
<dbReference type="InterPro" id="IPR056179">
    <property type="entry name" value="DHQS_C"/>
</dbReference>
<comment type="function">
    <text evidence="2 9">Catalyzes the conversion of 3-deoxy-D-arabino-heptulosonate 7-phosphate (DAHP) to dehydroquinate (DHQ).</text>
</comment>
<dbReference type="Gene3D" id="3.40.50.1970">
    <property type="match status" value="1"/>
</dbReference>
<dbReference type="CDD" id="cd08195">
    <property type="entry name" value="DHQS"/>
    <property type="match status" value="1"/>
</dbReference>
<feature type="binding site" evidence="9">
    <location>
        <begin position="106"/>
        <end position="110"/>
    </location>
    <ligand>
        <name>NAD(+)</name>
        <dbReference type="ChEBI" id="CHEBI:57540"/>
    </ligand>
</feature>
<keyword evidence="4 9" id="KW-0547">Nucleotide-binding</keyword>
<feature type="domain" description="3-dehydroquinate synthase C-terminal" evidence="13">
    <location>
        <begin position="182"/>
        <end position="322"/>
    </location>
</feature>
<keyword evidence="11" id="KW-0472">Membrane</keyword>
<feature type="binding site" evidence="9">
    <location>
        <position position="185"/>
    </location>
    <ligand>
        <name>Zn(2+)</name>
        <dbReference type="ChEBI" id="CHEBI:29105"/>
    </ligand>
</feature>
<dbReference type="PANTHER" id="PTHR43622:SF1">
    <property type="entry name" value="3-DEHYDROQUINATE SYNTHASE"/>
    <property type="match status" value="1"/>
</dbReference>
<comment type="cofactor">
    <cofactor evidence="1 9">
        <name>NAD(+)</name>
        <dbReference type="ChEBI" id="CHEBI:57540"/>
    </cofactor>
</comment>
<keyword evidence="9" id="KW-0963">Cytoplasm</keyword>
<keyword evidence="15" id="KW-1185">Reference proteome</keyword>
<dbReference type="SUPFAM" id="SSF56796">
    <property type="entry name" value="Dehydroquinate synthase-like"/>
    <property type="match status" value="1"/>
</dbReference>
<feature type="transmembrane region" description="Helical" evidence="11">
    <location>
        <begin position="99"/>
        <end position="120"/>
    </location>
</feature>
<evidence type="ECO:0000256" key="6">
    <source>
        <dbReference type="ARBA" id="ARBA00023027"/>
    </source>
</evidence>
<comment type="cofactor">
    <cofactor evidence="9">
        <name>Co(2+)</name>
        <dbReference type="ChEBI" id="CHEBI:48828"/>
    </cofactor>
    <cofactor evidence="9">
        <name>Zn(2+)</name>
        <dbReference type="ChEBI" id="CHEBI:29105"/>
    </cofactor>
    <text evidence="9">Binds 1 divalent metal cation per subunit. Can use either Co(2+) or Zn(2+).</text>
</comment>
<evidence type="ECO:0000256" key="1">
    <source>
        <dbReference type="ARBA" id="ARBA00001911"/>
    </source>
</evidence>
<dbReference type="InterPro" id="IPR030963">
    <property type="entry name" value="DHQ_synth_fam"/>
</dbReference>
<keyword evidence="3 9" id="KW-0479">Metal-binding</keyword>
<evidence type="ECO:0000256" key="11">
    <source>
        <dbReference type="SAM" id="Phobius"/>
    </source>
</evidence>
<evidence type="ECO:0000256" key="7">
    <source>
        <dbReference type="ARBA" id="ARBA00023239"/>
    </source>
</evidence>
<sequence>MPTVQVDLDDRSYPVLVENGLLSKTADLLAQHGLSGLRPAIISDEAVSRYHSKTLIESFGAGNSPTLHTVPSGEASKSISQVENLCREMIRAGHDRRSMIIALGGGVVGDLAGFVASIFYRSIPFVQIPTTIVSQVDSSVGGKTGVNVAEGKNLLGAFHQPKLVIVDPETLRTLPAREFHEGFAEAIKHAAIRDAAMLDDLLTIAPQKRDVPADLLARNIAIKARVVESDEYETKDIRALLNFGHTIGHGIEASLPYGQILHGEAISLGIRAALHISEKHSGLQPEHSTRILDLLGHFNLPLTLPESIATATVMEKLSRDKKFKSGKIRFVTLSEIGCAHVIDSVSLSDLEEAIHHLRG</sequence>
<organism evidence="14 15">
    <name type="scientific">Luteolibacter algae</name>
    <dbReference type="NCBI Taxonomy" id="454151"/>
    <lineage>
        <taxon>Bacteria</taxon>
        <taxon>Pseudomonadati</taxon>
        <taxon>Verrucomicrobiota</taxon>
        <taxon>Verrucomicrobiia</taxon>
        <taxon>Verrucomicrobiales</taxon>
        <taxon>Verrucomicrobiaceae</taxon>
        <taxon>Luteolibacter</taxon>
    </lineage>
</organism>
<feature type="domain" description="3-dehydroquinate synthase N-terminal" evidence="12">
    <location>
        <begin position="69"/>
        <end position="180"/>
    </location>
</feature>